<protein>
    <submittedName>
        <fullName evidence="3">Putative permease</fullName>
    </submittedName>
</protein>
<dbReference type="InterPro" id="IPR020846">
    <property type="entry name" value="MFS_dom"/>
</dbReference>
<dbReference type="AlphaFoldDB" id="A0A0E3QJ90"/>
<reference evidence="3 4" key="1">
    <citation type="submission" date="2014-07" db="EMBL/GenBank/DDBJ databases">
        <title>Methanogenic archaea and the global carbon cycle.</title>
        <authorList>
            <person name="Henriksen J.R."/>
            <person name="Luke J."/>
            <person name="Reinhart S."/>
            <person name="Benedict M.N."/>
            <person name="Youngblut N.D."/>
            <person name="Metcalf M.E."/>
            <person name="Whitaker R.J."/>
            <person name="Metcalf W.W."/>
        </authorList>
    </citation>
    <scope>NUCLEOTIDE SEQUENCE [LARGE SCALE GENOMIC DNA]</scope>
    <source>
        <strain evidence="3 4">Wiesmoor</strain>
    </source>
</reference>
<keyword evidence="1" id="KW-1133">Transmembrane helix</keyword>
<evidence type="ECO:0000313" key="4">
    <source>
        <dbReference type="Proteomes" id="UP000033038"/>
    </source>
</evidence>
<dbReference type="KEGG" id="mbw:MSBRW_0812"/>
<keyword evidence="1" id="KW-0472">Membrane</keyword>
<evidence type="ECO:0000256" key="1">
    <source>
        <dbReference type="SAM" id="Phobius"/>
    </source>
</evidence>
<feature type="transmembrane region" description="Helical" evidence="1">
    <location>
        <begin position="55"/>
        <end position="74"/>
    </location>
</feature>
<feature type="transmembrane region" description="Helical" evidence="1">
    <location>
        <begin position="31"/>
        <end position="49"/>
    </location>
</feature>
<dbReference type="PATRIC" id="fig|1434109.4.peg.996"/>
<dbReference type="SUPFAM" id="SSF103473">
    <property type="entry name" value="MFS general substrate transporter"/>
    <property type="match status" value="1"/>
</dbReference>
<gene>
    <name evidence="3" type="ORF">MSBRW_0812</name>
</gene>
<sequence length="78" mass="8349">MGLSNAVIPILPELANLSNNSSGGFALSLRFSAYFLGALGTMLPFWILADRFGNFTFIELGIILTVISGLTILLSENL</sequence>
<dbReference type="HOGENOM" id="CLU_2613600_0_0_2"/>
<accession>A0A0E3QJ90</accession>
<evidence type="ECO:0000313" key="3">
    <source>
        <dbReference type="EMBL" id="AKB50065.1"/>
    </source>
</evidence>
<dbReference type="RefSeq" id="WP_230669953.1">
    <property type="nucleotide sequence ID" value="NZ_CP009526.1"/>
</dbReference>
<proteinExistence type="predicted"/>
<dbReference type="GO" id="GO:0022857">
    <property type="term" value="F:transmembrane transporter activity"/>
    <property type="evidence" value="ECO:0007669"/>
    <property type="project" value="InterPro"/>
</dbReference>
<dbReference type="PROSITE" id="PS50850">
    <property type="entry name" value="MFS"/>
    <property type="match status" value="1"/>
</dbReference>
<organism evidence="3 4">
    <name type="scientific">Methanosarcina barkeri str. Wiesmoor</name>
    <dbReference type="NCBI Taxonomy" id="1434109"/>
    <lineage>
        <taxon>Archaea</taxon>
        <taxon>Methanobacteriati</taxon>
        <taxon>Methanobacteriota</taxon>
        <taxon>Stenosarchaea group</taxon>
        <taxon>Methanomicrobia</taxon>
        <taxon>Methanosarcinales</taxon>
        <taxon>Methanosarcinaceae</taxon>
        <taxon>Methanosarcina</taxon>
    </lineage>
</organism>
<keyword evidence="1" id="KW-0812">Transmembrane</keyword>
<dbReference type="EMBL" id="CP009526">
    <property type="protein sequence ID" value="AKB50065.1"/>
    <property type="molecule type" value="Genomic_DNA"/>
</dbReference>
<feature type="domain" description="Major facilitator superfamily (MFS) profile" evidence="2">
    <location>
        <begin position="1"/>
        <end position="78"/>
    </location>
</feature>
<dbReference type="GeneID" id="68903909"/>
<name>A0A0E3QJ90_METBA</name>
<evidence type="ECO:0000259" key="2">
    <source>
        <dbReference type="PROSITE" id="PS50850"/>
    </source>
</evidence>
<dbReference type="InterPro" id="IPR036259">
    <property type="entry name" value="MFS_trans_sf"/>
</dbReference>
<dbReference type="Proteomes" id="UP000033038">
    <property type="component" value="Chromosome"/>
</dbReference>